<comment type="caution">
    <text evidence="2">The sequence shown here is derived from an EMBL/GenBank/DDBJ whole genome shotgun (WGS) entry which is preliminary data.</text>
</comment>
<dbReference type="Gene3D" id="2.60.120.200">
    <property type="match status" value="2"/>
</dbReference>
<feature type="non-terminal residue" evidence="2">
    <location>
        <position position="1369"/>
    </location>
</feature>
<name>A0A397BL38_APHAT</name>
<dbReference type="Proteomes" id="UP000265427">
    <property type="component" value="Unassembled WGS sequence"/>
</dbReference>
<gene>
    <name evidence="2" type="ORF">DYB36_010654</name>
</gene>
<evidence type="ECO:0000256" key="1">
    <source>
        <dbReference type="SAM" id="MobiDB-lite"/>
    </source>
</evidence>
<protein>
    <recommendedName>
        <fullName evidence="4">CUB domain-containing protein</fullName>
    </recommendedName>
</protein>
<evidence type="ECO:0000313" key="2">
    <source>
        <dbReference type="EMBL" id="RHY19561.1"/>
    </source>
</evidence>
<sequence>MVDRSPQQDGTTYESPTDCHWKISTLSANKVVQLDIELLHLDQDMYNDVLLINLGADVPVPQGWALYTRNNDISGQDYVGTFDYTTTVPGACTSQQGNAFDPMSCSLTDGTLMNDRNRDGSWIYFTGSGDGNYPITFQSMAPDIYIIFRSFSKSSSSSPGESSDVSGLRMSYSFGPSVPHSTAYCDGLTVVAPRLDASDTSSLSTELQIKDNMAGQTKANMNCSWLIQPYRTPDGSTTSRVSFDSIWLDFRSFDIHGASIVSMYHISYPDCGALDPLVLACARSKSGGELLYDGAKGRLFSGDCVYCPLPPVIAVSDAAPPDFTLRQGCVVSTDCPAATVCNAQQFCQAPSEYALHLTSATTAGVCSFYGIPPNADFTIELHLQVLTTPQGTDVVLSYPGLTITQSSSLTFTVGTSPPWNSKWNVADGLWHSIVWVWDNTAGTMSLFEVTPGTTAAAVGPVASTSGMPPGVVLAPDQNFTLGPLDGALSSLRIWTQVRPPTSFFQPSTDRAHLVADYRFMEGSGRDLSPNQNDLTDPSPNLLPFGSYPPQSYSCVASPLDISTGLAVGAIVSVTAASTKAWTVGIFSAADVNLFAVTGTTNLVEIAVDGSTITSMAVPGVTAKAALSIRLTRVTTTAMEVCINDVFCDTVTMSTTAMAYVTVNAAPRNGALGGLQSPCLVLVGTKYSLALAPLVSSGPTATVDNAQCTFPFAMSIRNCNYFAKYLATNSYNAATFSPLAQAYAIAQLDLEDQACQCDAMPTWSSNFKVNQVDSATPTVTATVDYVKIKTTTDSTAAGAVECAAGCYMLEVVGHRRLDGPLPPPPPPPSPPGPPSATPAPPSPTPPTTAGPTPQPTYPSGNLARKYNVKRDFIFVESGGAWSVLNATDDGVVGTETCLVTGPDASQVNQALTAFQCQTSGATTLDAAPPPLAYCILNNTKATCQSDNHGCSLPNGSTTLTSLAGSFSDNYRASVTAGVHVCTYIVQPAVPPHLRRFANLSYTIQTADLSTNDALVVTDANARPLLSPISGPVAFPDLPIQSVVPGTQATFTLRTYGDKSSISNDGFVVEFDTVYTFADVATAHFCNATRSVVPVTDVTVFPTSSFSSSSMSFPTLGDCTYVMQAPNATFSSIWLSFLDFTMASPSDRIEVYGDNMTLLASVTNTTFASPHYGVVFNGLADYVLSSYPLPVLPASVLFWIQVPATLKKDCSVASSCTNNVAKRMKVLGTEFTPASPSCARFNVELDVDTGYLSMYLNGATFVLEQDIRQGTWFHIAFVFRELDNDMLGYVNGARVALSTASTYDPLLGPCPSNVLFLGGQPSLPDDWNVLFNGMLRHIVLFTEPKTIYEIGRQMTRKCDATDPTLLLCYAF</sequence>
<accession>A0A397BL38</accession>
<organism evidence="2 3">
    <name type="scientific">Aphanomyces astaci</name>
    <name type="common">Crayfish plague agent</name>
    <dbReference type="NCBI Taxonomy" id="112090"/>
    <lineage>
        <taxon>Eukaryota</taxon>
        <taxon>Sar</taxon>
        <taxon>Stramenopiles</taxon>
        <taxon>Oomycota</taxon>
        <taxon>Saprolegniomycetes</taxon>
        <taxon>Saprolegniales</taxon>
        <taxon>Verrucalvaceae</taxon>
        <taxon>Aphanomyces</taxon>
    </lineage>
</organism>
<dbReference type="InterPro" id="IPR013320">
    <property type="entry name" value="ConA-like_dom_sf"/>
</dbReference>
<dbReference type="SUPFAM" id="SSF49899">
    <property type="entry name" value="Concanavalin A-like lectins/glucanases"/>
    <property type="match status" value="2"/>
</dbReference>
<feature type="region of interest" description="Disordered" evidence="1">
    <location>
        <begin position="816"/>
        <end position="861"/>
    </location>
</feature>
<dbReference type="EMBL" id="QUSZ01003144">
    <property type="protein sequence ID" value="RHY19561.1"/>
    <property type="molecule type" value="Genomic_DNA"/>
</dbReference>
<evidence type="ECO:0008006" key="4">
    <source>
        <dbReference type="Google" id="ProtNLM"/>
    </source>
</evidence>
<reference evidence="2 3" key="1">
    <citation type="submission" date="2018-08" db="EMBL/GenBank/DDBJ databases">
        <title>Aphanomyces genome sequencing and annotation.</title>
        <authorList>
            <person name="Minardi D."/>
            <person name="Oidtmann B."/>
            <person name="Van Der Giezen M."/>
            <person name="Studholme D.J."/>
        </authorList>
    </citation>
    <scope>NUCLEOTIDE SEQUENCE [LARGE SCALE GENOMIC DNA]</scope>
    <source>
        <strain evidence="2 3">Kv</strain>
    </source>
</reference>
<feature type="compositionally biased region" description="Pro residues" evidence="1">
    <location>
        <begin position="819"/>
        <end position="855"/>
    </location>
</feature>
<evidence type="ECO:0000313" key="3">
    <source>
        <dbReference type="Proteomes" id="UP000265427"/>
    </source>
</evidence>
<dbReference type="VEuPathDB" id="FungiDB:H257_11026"/>
<proteinExistence type="predicted"/>